<evidence type="ECO:0000313" key="3">
    <source>
        <dbReference type="Proteomes" id="UP000242519"/>
    </source>
</evidence>
<keyword evidence="1" id="KW-0472">Membrane</keyword>
<keyword evidence="1" id="KW-1133">Transmembrane helix</keyword>
<dbReference type="Proteomes" id="UP000242519">
    <property type="component" value="Unassembled WGS sequence"/>
</dbReference>
<protein>
    <submittedName>
        <fullName evidence="2">Uncharacterized protein</fullName>
    </submittedName>
</protein>
<keyword evidence="3" id="KW-1185">Reference proteome</keyword>
<keyword evidence="1" id="KW-0812">Transmembrane</keyword>
<dbReference type="EMBL" id="MZNU01000174">
    <property type="protein sequence ID" value="OWP03660.1"/>
    <property type="molecule type" value="Genomic_DNA"/>
</dbReference>
<reference evidence="2 3" key="1">
    <citation type="submission" date="2017-04" db="EMBL/GenBank/DDBJ databases">
        <title>Draft genome sequence of Marssonina coronaria NL1: causal agent of apple blotch.</title>
        <authorList>
            <person name="Cheng Q."/>
        </authorList>
    </citation>
    <scope>NUCLEOTIDE SEQUENCE [LARGE SCALE GENOMIC DNA]</scope>
    <source>
        <strain evidence="2 3">NL1</strain>
    </source>
</reference>
<accession>A0A218Z7S0</accession>
<organism evidence="2 3">
    <name type="scientific">Diplocarpon coronariae</name>
    <dbReference type="NCBI Taxonomy" id="2795749"/>
    <lineage>
        <taxon>Eukaryota</taxon>
        <taxon>Fungi</taxon>
        <taxon>Dikarya</taxon>
        <taxon>Ascomycota</taxon>
        <taxon>Pezizomycotina</taxon>
        <taxon>Leotiomycetes</taxon>
        <taxon>Helotiales</taxon>
        <taxon>Drepanopezizaceae</taxon>
        <taxon>Diplocarpon</taxon>
    </lineage>
</organism>
<dbReference type="InParanoid" id="A0A218Z7S0"/>
<evidence type="ECO:0000313" key="2">
    <source>
        <dbReference type="EMBL" id="OWP03660.1"/>
    </source>
</evidence>
<proteinExistence type="predicted"/>
<comment type="caution">
    <text evidence="2">The sequence shown here is derived from an EMBL/GenBank/DDBJ whole genome shotgun (WGS) entry which is preliminary data.</text>
</comment>
<feature type="transmembrane region" description="Helical" evidence="1">
    <location>
        <begin position="50"/>
        <end position="68"/>
    </location>
</feature>
<evidence type="ECO:0000256" key="1">
    <source>
        <dbReference type="SAM" id="Phobius"/>
    </source>
</evidence>
<gene>
    <name evidence="2" type="ORF">B2J93_2172</name>
</gene>
<sequence length="128" mass="14456">MEDTGPIVISSRWRLMLEIAITVEIAWVSCKWLHDDLRNSSLRVEAAQQLALAWLGLCGLVQLLYIFARGLPRLGGMAISVLAYPLAAWSDYQRCRDVRDRMVNGLLYSPPAVIFATRPNTRVVRKIS</sequence>
<dbReference type="AlphaFoldDB" id="A0A218Z7S0"/>
<name>A0A218Z7S0_9HELO</name>